<evidence type="ECO:0000256" key="6">
    <source>
        <dbReference type="ARBA" id="ARBA00022676"/>
    </source>
</evidence>
<evidence type="ECO:0000256" key="13">
    <source>
        <dbReference type="ARBA" id="ARBA00023180"/>
    </source>
</evidence>
<evidence type="ECO:0000256" key="10">
    <source>
        <dbReference type="ARBA" id="ARBA00022989"/>
    </source>
</evidence>
<dbReference type="PANTHER" id="PTHR11214:SF3">
    <property type="entry name" value="BETA-1,3-GALACTOSYLTRANSFERASE 6"/>
    <property type="match status" value="1"/>
</dbReference>
<keyword evidence="13" id="KW-0325">Glycoprotein</keyword>
<comment type="similarity">
    <text evidence="5 15">Belongs to the glycosyltransferase 31 family.</text>
</comment>
<evidence type="ECO:0000256" key="11">
    <source>
        <dbReference type="ARBA" id="ARBA00023034"/>
    </source>
</evidence>
<evidence type="ECO:0000256" key="4">
    <source>
        <dbReference type="ARBA" id="ARBA00005093"/>
    </source>
</evidence>
<evidence type="ECO:0000256" key="1">
    <source>
        <dbReference type="ARBA" id="ARBA00001936"/>
    </source>
</evidence>
<dbReference type="EC" id="2.4.1.-" evidence="15"/>
<protein>
    <recommendedName>
        <fullName evidence="15">Hexosyltransferase</fullName>
        <ecNumber evidence="15">2.4.1.-</ecNumber>
    </recommendedName>
</protein>
<accession>A0AAW2HHF8</accession>
<reference evidence="16" key="1">
    <citation type="journal article" date="2024" name="Gigascience">
        <title>Chromosome-level genome of the poultry shaft louse Menopon gallinae provides insight into the host-switching and adaptive evolution of parasitic lice.</title>
        <authorList>
            <person name="Xu Y."/>
            <person name="Ma L."/>
            <person name="Liu S."/>
            <person name="Liang Y."/>
            <person name="Liu Q."/>
            <person name="He Z."/>
            <person name="Tian L."/>
            <person name="Duan Y."/>
            <person name="Cai W."/>
            <person name="Li H."/>
            <person name="Song F."/>
        </authorList>
    </citation>
    <scope>NUCLEOTIDE SEQUENCE</scope>
    <source>
        <strain evidence="16">Cailab_2023a</strain>
    </source>
</reference>
<name>A0AAW2HHF8_9NEOP</name>
<dbReference type="Pfam" id="PF01762">
    <property type="entry name" value="Galactosyl_T"/>
    <property type="match status" value="1"/>
</dbReference>
<dbReference type="GO" id="GO:0006493">
    <property type="term" value="P:protein O-linked glycosylation"/>
    <property type="evidence" value="ECO:0007669"/>
    <property type="project" value="TreeGrafter"/>
</dbReference>
<comment type="caution">
    <text evidence="16">The sequence shown here is derived from an EMBL/GenBank/DDBJ whole genome shotgun (WGS) entry which is preliminary data.</text>
</comment>
<dbReference type="Gene3D" id="3.90.550.50">
    <property type="match status" value="1"/>
</dbReference>
<keyword evidence="7" id="KW-0808">Transferase</keyword>
<keyword evidence="10 15" id="KW-1133">Transmembrane helix</keyword>
<keyword evidence="6 15" id="KW-0328">Glycosyltransferase</keyword>
<comment type="subcellular location">
    <subcellularLocation>
        <location evidence="2 15">Golgi apparatus membrane</location>
        <topology evidence="2 15">Single-pass type II membrane protein</topology>
    </subcellularLocation>
</comment>
<organism evidence="16">
    <name type="scientific">Menopon gallinae</name>
    <name type="common">poultry shaft louse</name>
    <dbReference type="NCBI Taxonomy" id="328185"/>
    <lineage>
        <taxon>Eukaryota</taxon>
        <taxon>Metazoa</taxon>
        <taxon>Ecdysozoa</taxon>
        <taxon>Arthropoda</taxon>
        <taxon>Hexapoda</taxon>
        <taxon>Insecta</taxon>
        <taxon>Pterygota</taxon>
        <taxon>Neoptera</taxon>
        <taxon>Paraneoptera</taxon>
        <taxon>Psocodea</taxon>
        <taxon>Troctomorpha</taxon>
        <taxon>Phthiraptera</taxon>
        <taxon>Amblycera</taxon>
        <taxon>Menoponidae</taxon>
        <taxon>Menopon</taxon>
    </lineage>
</organism>
<comment type="cofactor">
    <cofactor evidence="1">
        <name>Mn(2+)</name>
        <dbReference type="ChEBI" id="CHEBI:29035"/>
    </cofactor>
</comment>
<dbReference type="PANTHER" id="PTHR11214">
    <property type="entry name" value="BETA-1,3-N-ACETYLGLUCOSAMINYLTRANSFERASE"/>
    <property type="match status" value="1"/>
</dbReference>
<comment type="pathway">
    <text evidence="4">Glycan metabolism; heparan sulfate biosynthesis.</text>
</comment>
<gene>
    <name evidence="16" type="ORF">PYX00_007076</name>
</gene>
<dbReference type="FunFam" id="3.90.550.50:FF:000018">
    <property type="entry name" value="Hexosyltransferase"/>
    <property type="match status" value="1"/>
</dbReference>
<evidence type="ECO:0000256" key="8">
    <source>
        <dbReference type="ARBA" id="ARBA00022692"/>
    </source>
</evidence>
<evidence type="ECO:0000256" key="12">
    <source>
        <dbReference type="ARBA" id="ARBA00023136"/>
    </source>
</evidence>
<keyword evidence="8 15" id="KW-0812">Transmembrane</keyword>
<dbReference type="EMBL" id="JARGDH010000004">
    <property type="protein sequence ID" value="KAL0269285.1"/>
    <property type="molecule type" value="Genomic_DNA"/>
</dbReference>
<evidence type="ECO:0000313" key="16">
    <source>
        <dbReference type="EMBL" id="KAL0269285.1"/>
    </source>
</evidence>
<keyword evidence="11 15" id="KW-0333">Golgi apparatus</keyword>
<evidence type="ECO:0000256" key="7">
    <source>
        <dbReference type="ARBA" id="ARBA00022679"/>
    </source>
</evidence>
<dbReference type="GO" id="GO:0006024">
    <property type="term" value="P:glycosaminoglycan biosynthetic process"/>
    <property type="evidence" value="ECO:0007669"/>
    <property type="project" value="UniProtKB-ARBA"/>
</dbReference>
<evidence type="ECO:0000256" key="14">
    <source>
        <dbReference type="ARBA" id="ARBA00023211"/>
    </source>
</evidence>
<comment type="pathway">
    <text evidence="3">Glycan metabolism; chondroitin sulfate biosynthesis.</text>
</comment>
<keyword evidence="14" id="KW-0464">Manganese</keyword>
<evidence type="ECO:0000256" key="9">
    <source>
        <dbReference type="ARBA" id="ARBA00022968"/>
    </source>
</evidence>
<evidence type="ECO:0000256" key="5">
    <source>
        <dbReference type="ARBA" id="ARBA00008661"/>
    </source>
</evidence>
<evidence type="ECO:0000256" key="2">
    <source>
        <dbReference type="ARBA" id="ARBA00004323"/>
    </source>
</evidence>
<proteinExistence type="inferred from homology"/>
<sequence length="359" mass="41940">MFVKWKFKWKMKYLVHYLLLNKRTVVFCAVSFVLGYFYYGFVNEGFDLGDRHIYLGKAKKYMNGIGFRDPFLVILIFSGINNYSRREVIRSTWLSDVKTTEVVHFFAISAGSTTIDEKLRLEEEQKQNNDLLVFTELDDSFKLLTSKLIASFGWLTEMSVLGNKGKSSTEKHFHGFKFLLKCDDDTFVRVNELVTELKTAYSGKNGDNLYLGFFDGRSRPKRTGKYKEATWNICDYYIPYALGGGYVLAKPLIEYIARNGNYLTRFSSEDTSVGAWLSTYSQVNRVHDPRFDTEYISRGCHQSYLVTHKHSKFEMKKFHKNIKNTGKLCEKEYRTRLSYMYNWDVLPSMCCTRNNSEIP</sequence>
<keyword evidence="9 15" id="KW-0735">Signal-anchor</keyword>
<dbReference type="AlphaFoldDB" id="A0AAW2HHF8"/>
<keyword evidence="12 15" id="KW-0472">Membrane</keyword>
<dbReference type="InterPro" id="IPR002659">
    <property type="entry name" value="Glyco_trans_31"/>
</dbReference>
<dbReference type="GO" id="GO:0047220">
    <property type="term" value="F:galactosylxylosylprotein 3-beta-galactosyltransferase activity"/>
    <property type="evidence" value="ECO:0007669"/>
    <property type="project" value="TreeGrafter"/>
</dbReference>
<dbReference type="GO" id="GO:0000139">
    <property type="term" value="C:Golgi membrane"/>
    <property type="evidence" value="ECO:0007669"/>
    <property type="project" value="UniProtKB-SubCell"/>
</dbReference>
<evidence type="ECO:0000256" key="3">
    <source>
        <dbReference type="ARBA" id="ARBA00004840"/>
    </source>
</evidence>
<feature type="transmembrane region" description="Helical" evidence="15">
    <location>
        <begin position="20"/>
        <end position="41"/>
    </location>
</feature>
<evidence type="ECO:0000256" key="15">
    <source>
        <dbReference type="RuleBase" id="RU363063"/>
    </source>
</evidence>